<evidence type="ECO:0000256" key="1">
    <source>
        <dbReference type="ARBA" id="ARBA00004496"/>
    </source>
</evidence>
<dbReference type="EMBL" id="DNZF01000108">
    <property type="protein sequence ID" value="HBK53264.1"/>
    <property type="molecule type" value="Genomic_DNA"/>
</dbReference>
<dbReference type="PROSITE" id="PS50851">
    <property type="entry name" value="CHEW"/>
    <property type="match status" value="3"/>
</dbReference>
<dbReference type="GO" id="GO:0005829">
    <property type="term" value="C:cytosol"/>
    <property type="evidence" value="ECO:0007669"/>
    <property type="project" value="TreeGrafter"/>
</dbReference>
<dbReference type="AlphaFoldDB" id="A0A354YVP5"/>
<protein>
    <recommendedName>
        <fullName evidence="2">Chemotaxis protein CheW</fullName>
    </recommendedName>
</protein>
<comment type="caution">
    <text evidence="6">The sequence shown here is derived from an EMBL/GenBank/DDBJ whole genome shotgun (WGS) entry which is preliminary data.</text>
</comment>
<dbReference type="Gene3D" id="2.30.30.40">
    <property type="entry name" value="SH3 Domains"/>
    <property type="match status" value="3"/>
</dbReference>
<dbReference type="CDD" id="cd00732">
    <property type="entry name" value="CheW"/>
    <property type="match status" value="1"/>
</dbReference>
<dbReference type="SMART" id="SM00260">
    <property type="entry name" value="CheW"/>
    <property type="match status" value="3"/>
</dbReference>
<dbReference type="FunFam" id="2.40.50.180:FF:000002">
    <property type="entry name" value="Chemotaxis protein CheW"/>
    <property type="match status" value="1"/>
</dbReference>
<organism evidence="6 7">
    <name type="scientific">Syntrophomonas wolfei</name>
    <dbReference type="NCBI Taxonomy" id="863"/>
    <lineage>
        <taxon>Bacteria</taxon>
        <taxon>Bacillati</taxon>
        <taxon>Bacillota</taxon>
        <taxon>Clostridia</taxon>
        <taxon>Eubacteriales</taxon>
        <taxon>Syntrophomonadaceae</taxon>
        <taxon>Syntrophomonas</taxon>
    </lineage>
</organism>
<dbReference type="GO" id="GO:0006935">
    <property type="term" value="P:chemotaxis"/>
    <property type="evidence" value="ECO:0007669"/>
    <property type="project" value="UniProtKB-KW"/>
</dbReference>
<evidence type="ECO:0000256" key="3">
    <source>
        <dbReference type="ARBA" id="ARBA00022490"/>
    </source>
</evidence>
<gene>
    <name evidence="6" type="ORF">DDZ44_04940</name>
</gene>
<dbReference type="PANTHER" id="PTHR22617:SF23">
    <property type="entry name" value="CHEMOTAXIS PROTEIN CHEW"/>
    <property type="match status" value="1"/>
</dbReference>
<sequence length="518" mass="57950">MSVESVFSSGEMQLVTFALGEETFGIDIMNVQEIIRIPSITVVPQAAAYVEGVTNLRGHILPVIDTRAKFGLQKKEREVSSRVIVVDVNGKTVGLSVDSVSEVLRVDTERIEAAPATITGVDSSSISGVVKLNDQKKLAMILDVASVCSMEKSSAAEGAGFRKGVEQARKKEEKALDEVQLVSFLLGNEEFGLEIERVREIIRYPEIVKVPNVAPYIKGLISLRDTLMPIIDLRVKLNMGSEENTISTRVVVADLEGVMVGLIVDKVFEVTRVPQDTIFPPPQALSGETGERLKGIARLEEGKRIIMLMDLQDIISSEELQEIEQFESKQDIEEETLEQELQEDEEQMVVFRLAGEQFGVRITQVQEINRLSKITKVPRAPEYVEGVVNLRGEVIPVIDLRKRFAMGHKDYTEFTRIIVSDINKKKVGLIVDEVLEVLRVSHQLLEEAPEILQDKEVQRFMDGIANLDKRMIMLLNLENILLEKEWKKISQIGQNEVPVSKRAAPKLKKQGKGKQSND</sequence>
<comment type="subcellular location">
    <subcellularLocation>
        <location evidence="1">Cytoplasm</location>
    </subcellularLocation>
</comment>
<evidence type="ECO:0000259" key="5">
    <source>
        <dbReference type="PROSITE" id="PS50851"/>
    </source>
</evidence>
<dbReference type="Pfam" id="PF01584">
    <property type="entry name" value="CheW"/>
    <property type="match status" value="3"/>
</dbReference>
<dbReference type="Proteomes" id="UP000263273">
    <property type="component" value="Unassembled WGS sequence"/>
</dbReference>
<name>A0A354YVP5_9FIRM</name>
<dbReference type="InterPro" id="IPR036061">
    <property type="entry name" value="CheW-like_dom_sf"/>
</dbReference>
<dbReference type="PANTHER" id="PTHR22617">
    <property type="entry name" value="CHEMOTAXIS SENSOR HISTIDINE KINASE-RELATED"/>
    <property type="match status" value="1"/>
</dbReference>
<reference evidence="6 7" key="1">
    <citation type="journal article" date="2018" name="Nat. Biotechnol.">
        <title>A standardized bacterial taxonomy based on genome phylogeny substantially revises the tree of life.</title>
        <authorList>
            <person name="Parks D.H."/>
            <person name="Chuvochina M."/>
            <person name="Waite D.W."/>
            <person name="Rinke C."/>
            <person name="Skarshewski A."/>
            <person name="Chaumeil P.A."/>
            <person name="Hugenholtz P."/>
        </authorList>
    </citation>
    <scope>NUCLEOTIDE SEQUENCE [LARGE SCALE GENOMIC DNA]</scope>
    <source>
        <strain evidence="6">UBA10948</strain>
    </source>
</reference>
<evidence type="ECO:0000256" key="4">
    <source>
        <dbReference type="ARBA" id="ARBA00022500"/>
    </source>
</evidence>
<dbReference type="GO" id="GO:0007165">
    <property type="term" value="P:signal transduction"/>
    <property type="evidence" value="ECO:0007669"/>
    <property type="project" value="InterPro"/>
</dbReference>
<proteinExistence type="predicted"/>
<dbReference type="RefSeq" id="WP_061213212.1">
    <property type="nucleotide sequence ID" value="NZ_DCDX01000123.1"/>
</dbReference>
<feature type="domain" description="CheW-like" evidence="5">
    <location>
        <begin position="11"/>
        <end position="153"/>
    </location>
</feature>
<accession>A0A354YVP5</accession>
<keyword evidence="3" id="KW-0963">Cytoplasm</keyword>
<dbReference type="STRING" id="378794.GCA_001570625_00669"/>
<evidence type="ECO:0000313" key="7">
    <source>
        <dbReference type="Proteomes" id="UP000263273"/>
    </source>
</evidence>
<feature type="domain" description="CheW-like" evidence="5">
    <location>
        <begin position="178"/>
        <end position="320"/>
    </location>
</feature>
<feature type="domain" description="CheW-like" evidence="5">
    <location>
        <begin position="345"/>
        <end position="486"/>
    </location>
</feature>
<dbReference type="InterPro" id="IPR039315">
    <property type="entry name" value="CheW"/>
</dbReference>
<evidence type="ECO:0000313" key="6">
    <source>
        <dbReference type="EMBL" id="HBK53264.1"/>
    </source>
</evidence>
<dbReference type="InterPro" id="IPR002545">
    <property type="entry name" value="CheW-lke_dom"/>
</dbReference>
<dbReference type="SUPFAM" id="SSF50341">
    <property type="entry name" value="CheW-like"/>
    <property type="match status" value="3"/>
</dbReference>
<keyword evidence="4" id="KW-0145">Chemotaxis</keyword>
<dbReference type="Gene3D" id="2.40.50.180">
    <property type="entry name" value="CheA-289, Domain 4"/>
    <property type="match status" value="3"/>
</dbReference>
<evidence type="ECO:0000256" key="2">
    <source>
        <dbReference type="ARBA" id="ARBA00021483"/>
    </source>
</evidence>